<keyword evidence="2" id="KW-0813">Transport</keyword>
<keyword evidence="6 8" id="KW-0472">Membrane</keyword>
<comment type="caution">
    <text evidence="10">The sequence shown here is derived from an EMBL/GenBank/DDBJ whole genome shotgun (WGS) entry which is preliminary data.</text>
</comment>
<feature type="transmembrane region" description="Helical" evidence="8">
    <location>
        <begin position="85"/>
        <end position="103"/>
    </location>
</feature>
<dbReference type="PANTHER" id="PTHR43045:SF4">
    <property type="entry name" value="TRANSPORTER YDFJ-RELATED"/>
    <property type="match status" value="1"/>
</dbReference>
<evidence type="ECO:0000256" key="8">
    <source>
        <dbReference type="SAM" id="Phobius"/>
    </source>
</evidence>
<feature type="domain" description="Major facilitator superfamily (MFS) profile" evidence="9">
    <location>
        <begin position="12"/>
        <end position="425"/>
    </location>
</feature>
<dbReference type="SUPFAM" id="SSF103473">
    <property type="entry name" value="MFS general substrate transporter"/>
    <property type="match status" value="1"/>
</dbReference>
<proteinExistence type="predicted"/>
<evidence type="ECO:0000259" key="9">
    <source>
        <dbReference type="PROSITE" id="PS50850"/>
    </source>
</evidence>
<organism evidence="10 11">
    <name type="scientific">Amycolatopsis ultiminotia</name>
    <dbReference type="NCBI Taxonomy" id="543629"/>
    <lineage>
        <taxon>Bacteria</taxon>
        <taxon>Bacillati</taxon>
        <taxon>Actinomycetota</taxon>
        <taxon>Actinomycetes</taxon>
        <taxon>Pseudonocardiales</taxon>
        <taxon>Pseudonocardiaceae</taxon>
        <taxon>Amycolatopsis</taxon>
    </lineage>
</organism>
<evidence type="ECO:0000256" key="4">
    <source>
        <dbReference type="ARBA" id="ARBA00022692"/>
    </source>
</evidence>
<feature type="region of interest" description="Disordered" evidence="7">
    <location>
        <begin position="427"/>
        <end position="447"/>
    </location>
</feature>
<dbReference type="Gene3D" id="1.20.1250.20">
    <property type="entry name" value="MFS general substrate transporter like domains"/>
    <property type="match status" value="2"/>
</dbReference>
<keyword evidence="5 8" id="KW-1133">Transmembrane helix</keyword>
<evidence type="ECO:0000313" key="10">
    <source>
        <dbReference type="EMBL" id="GAA3547218.1"/>
    </source>
</evidence>
<evidence type="ECO:0000256" key="6">
    <source>
        <dbReference type="ARBA" id="ARBA00023136"/>
    </source>
</evidence>
<name>A0ABP6WAY3_9PSEU</name>
<feature type="transmembrane region" description="Helical" evidence="8">
    <location>
        <begin position="308"/>
        <end position="331"/>
    </location>
</feature>
<accession>A0ABP6WAY3</accession>
<feature type="transmembrane region" description="Helical" evidence="8">
    <location>
        <begin position="52"/>
        <end position="73"/>
    </location>
</feature>
<feature type="transmembrane region" description="Helical" evidence="8">
    <location>
        <begin position="278"/>
        <end position="301"/>
    </location>
</feature>
<feature type="transmembrane region" description="Helical" evidence="8">
    <location>
        <begin position="244"/>
        <end position="266"/>
    </location>
</feature>
<feature type="transmembrane region" description="Helical" evidence="8">
    <location>
        <begin position="109"/>
        <end position="129"/>
    </location>
</feature>
<dbReference type="InterPro" id="IPR011701">
    <property type="entry name" value="MFS"/>
</dbReference>
<feature type="transmembrane region" description="Helical" evidence="8">
    <location>
        <begin position="337"/>
        <end position="359"/>
    </location>
</feature>
<feature type="transmembrane region" description="Helical" evidence="8">
    <location>
        <begin position="12"/>
        <end position="32"/>
    </location>
</feature>
<evidence type="ECO:0000256" key="2">
    <source>
        <dbReference type="ARBA" id="ARBA00022448"/>
    </source>
</evidence>
<sequence>MSAPQLRRTRRAVFGASFGFFVDMYDVYLPTVALVPAMNYFLPADMPADTRAVASALIFVATLLGRPVGSTIFGWLADRMGRRKVTLWSVAGCAVCTALIAALPGYATLGPASVFLLVALRLVDGIFLGGEYTGATPLAMEEAPARRRGWYGGFIGGGSAMANCIIAAATFAVLEFSPSGGPDSPYSVWGWRIPFVLGALLCVVFLVYYSRSVEESETWKSAAKARNPLREILFGRSRRDFAQVFLLMAGVWFTSNMASGLLPTALEQEGHISPTEVTLALIIGQGTHALVFPFVGLLGDLIGRRKALVYNGIAVAVLCAGAFWGLAAGWWSGFPAILVVTLVVRFAGGSVFAVTPSYLCERFPPATRGSGFGLGYSTPLLITSFYAYYQNWLGNLIPREYTASVLLVLGGVLIIAGALLGPETRGSDLSATVPGGSAPRGPLPAVR</sequence>
<dbReference type="RefSeq" id="WP_344860684.1">
    <property type="nucleotide sequence ID" value="NZ_BAAAZN010000006.1"/>
</dbReference>
<reference evidence="11" key="1">
    <citation type="journal article" date="2019" name="Int. J. Syst. Evol. Microbiol.">
        <title>The Global Catalogue of Microorganisms (GCM) 10K type strain sequencing project: providing services to taxonomists for standard genome sequencing and annotation.</title>
        <authorList>
            <consortium name="The Broad Institute Genomics Platform"/>
            <consortium name="The Broad Institute Genome Sequencing Center for Infectious Disease"/>
            <person name="Wu L."/>
            <person name="Ma J."/>
        </authorList>
    </citation>
    <scope>NUCLEOTIDE SEQUENCE [LARGE SCALE GENOMIC DNA]</scope>
    <source>
        <strain evidence="11">JCM 16898</strain>
    </source>
</reference>
<keyword evidence="11" id="KW-1185">Reference proteome</keyword>
<dbReference type="PROSITE" id="PS00217">
    <property type="entry name" value="SUGAR_TRANSPORT_2"/>
    <property type="match status" value="1"/>
</dbReference>
<protein>
    <submittedName>
        <fullName evidence="10">MFS transporter</fullName>
    </submittedName>
</protein>
<comment type="subcellular location">
    <subcellularLocation>
        <location evidence="1">Cell membrane</location>
        <topology evidence="1">Multi-pass membrane protein</topology>
    </subcellularLocation>
</comment>
<dbReference type="InterPro" id="IPR036259">
    <property type="entry name" value="MFS_trans_sf"/>
</dbReference>
<evidence type="ECO:0000256" key="1">
    <source>
        <dbReference type="ARBA" id="ARBA00004651"/>
    </source>
</evidence>
<evidence type="ECO:0000256" key="5">
    <source>
        <dbReference type="ARBA" id="ARBA00022989"/>
    </source>
</evidence>
<dbReference type="PROSITE" id="PS50850">
    <property type="entry name" value="MFS"/>
    <property type="match status" value="1"/>
</dbReference>
<feature type="transmembrane region" description="Helical" evidence="8">
    <location>
        <begin position="189"/>
        <end position="209"/>
    </location>
</feature>
<feature type="transmembrane region" description="Helical" evidence="8">
    <location>
        <begin position="401"/>
        <end position="420"/>
    </location>
</feature>
<evidence type="ECO:0000313" key="11">
    <source>
        <dbReference type="Proteomes" id="UP001500689"/>
    </source>
</evidence>
<dbReference type="EMBL" id="BAAAZN010000006">
    <property type="protein sequence ID" value="GAA3547218.1"/>
    <property type="molecule type" value="Genomic_DNA"/>
</dbReference>
<evidence type="ECO:0000256" key="3">
    <source>
        <dbReference type="ARBA" id="ARBA00022475"/>
    </source>
</evidence>
<dbReference type="InterPro" id="IPR005829">
    <property type="entry name" value="Sugar_transporter_CS"/>
</dbReference>
<feature type="transmembrane region" description="Helical" evidence="8">
    <location>
        <begin position="371"/>
        <end position="389"/>
    </location>
</feature>
<dbReference type="PANTHER" id="PTHR43045">
    <property type="entry name" value="SHIKIMATE TRANSPORTER"/>
    <property type="match status" value="1"/>
</dbReference>
<dbReference type="Pfam" id="PF07690">
    <property type="entry name" value="MFS_1"/>
    <property type="match status" value="1"/>
</dbReference>
<feature type="transmembrane region" description="Helical" evidence="8">
    <location>
        <begin position="150"/>
        <end position="174"/>
    </location>
</feature>
<keyword evidence="4 8" id="KW-0812">Transmembrane</keyword>
<evidence type="ECO:0000256" key="7">
    <source>
        <dbReference type="SAM" id="MobiDB-lite"/>
    </source>
</evidence>
<gene>
    <name evidence="10" type="ORF">GCM10022222_33530</name>
</gene>
<dbReference type="InterPro" id="IPR020846">
    <property type="entry name" value="MFS_dom"/>
</dbReference>
<dbReference type="Proteomes" id="UP001500689">
    <property type="component" value="Unassembled WGS sequence"/>
</dbReference>
<keyword evidence="3" id="KW-1003">Cell membrane</keyword>